<dbReference type="Gene3D" id="1.10.287.3160">
    <property type="match status" value="1"/>
</dbReference>
<feature type="compositionally biased region" description="Low complexity" evidence="1">
    <location>
        <begin position="89"/>
        <end position="101"/>
    </location>
</feature>
<feature type="compositionally biased region" description="Basic and acidic residues" evidence="1">
    <location>
        <begin position="358"/>
        <end position="368"/>
    </location>
</feature>
<evidence type="ECO:0000259" key="2">
    <source>
        <dbReference type="Pfam" id="PF11560"/>
    </source>
</evidence>
<dbReference type="Pfam" id="PF11560">
    <property type="entry name" value="LAP2alpha"/>
    <property type="match status" value="1"/>
</dbReference>
<evidence type="ECO:0000313" key="4">
    <source>
        <dbReference type="RefSeq" id="XP_031756923.1"/>
    </source>
</evidence>
<proteinExistence type="predicted"/>
<dbReference type="AGR" id="Xenbase:XB-GENE-29096175"/>
<reference evidence="4" key="1">
    <citation type="submission" date="2025-08" db="UniProtKB">
        <authorList>
            <consortium name="RefSeq"/>
        </authorList>
    </citation>
    <scope>IDENTIFICATION</scope>
    <source>
        <strain evidence="4">Nigerian</strain>
        <tissue evidence="4">Liver and blood</tissue>
    </source>
</reference>
<accession>A0A8J1JGC1</accession>
<feature type="compositionally biased region" description="Basic and acidic residues" evidence="1">
    <location>
        <begin position="417"/>
        <end position="430"/>
    </location>
</feature>
<gene>
    <name evidence="4 5" type="primary">LOC116410449</name>
</gene>
<dbReference type="AlphaFoldDB" id="A0A8J1JGC1"/>
<organism evidence="3 4">
    <name type="scientific">Xenopus tropicalis</name>
    <name type="common">Western clawed frog</name>
    <name type="synonym">Silurana tropicalis</name>
    <dbReference type="NCBI Taxonomy" id="8364"/>
    <lineage>
        <taxon>Eukaryota</taxon>
        <taxon>Metazoa</taxon>
        <taxon>Chordata</taxon>
        <taxon>Craniata</taxon>
        <taxon>Vertebrata</taxon>
        <taxon>Euteleostomi</taxon>
        <taxon>Amphibia</taxon>
        <taxon>Batrachia</taxon>
        <taxon>Anura</taxon>
        <taxon>Pipoidea</taxon>
        <taxon>Pipidae</taxon>
        <taxon>Xenopodinae</taxon>
        <taxon>Xenopus</taxon>
        <taxon>Silurana</taxon>
    </lineage>
</organism>
<feature type="region of interest" description="Disordered" evidence="1">
    <location>
        <begin position="358"/>
        <end position="430"/>
    </location>
</feature>
<evidence type="ECO:0000313" key="3">
    <source>
        <dbReference type="Proteomes" id="UP000008143"/>
    </source>
</evidence>
<dbReference type="KEGG" id="xtr:116410449"/>
<feature type="region of interest" description="Disordered" evidence="1">
    <location>
        <begin position="73"/>
        <end position="105"/>
    </location>
</feature>
<evidence type="ECO:0000313" key="5">
    <source>
        <dbReference type="Xenbase" id="XB-GENE-29096175"/>
    </source>
</evidence>
<feature type="compositionally biased region" description="Basic residues" evidence="1">
    <location>
        <begin position="369"/>
        <end position="383"/>
    </location>
</feature>
<name>A0A8J1JGC1_XENTR</name>
<feature type="domain" description="Lamina-associated polypeptide 2 alpha C-terminal" evidence="2">
    <location>
        <begin position="152"/>
        <end position="352"/>
    </location>
</feature>
<keyword evidence="3" id="KW-1185">Reference proteome</keyword>
<dbReference type="RefSeq" id="XP_031756923.1">
    <property type="nucleotide sequence ID" value="XM_031901063.1"/>
</dbReference>
<dbReference type="OMA" id="RTEWAFR"/>
<evidence type="ECO:0000256" key="1">
    <source>
        <dbReference type="SAM" id="MobiDB-lite"/>
    </source>
</evidence>
<sequence length="430" mass="48627">MDKSGKRKRKSRHLMCSDCNQLLPDNWDGNKCSLCLQSPVSESHRNNTNQFIDWFKSVMLKAVDEYKAAPVPSLHRGSLNKDSDSDTQSSGEVVSNSSSSEPHTSQKEDFFLFPIEKMPRLVKEVCKVISPKESAQTSSDAQDFPFFSQKKALNFPVHPSVKSLIEQEWKNPGKKPESSKRFKLMFPFDNKDIEEWENPPKVDVSVARLSKRTTIPVEEAAIKDQMDRRAECALRRSYVSGASVCKPSLAAVSVSRSLKHWINSLEEDIDSGTSRDVLLDMLYPIKLAVDFLCDVSVDTLKLGARTMALSTTGRRALWLKAWAADSASKNSLISMPFEPGKLFGSALDKLIENLSTGKEKVLPQDKPRPHYKSAFRPSSKRSSPKFNTPRRNFRDGNRSSYRNFRSRNFRSQANKDSNQRKDSSSKKAEF</sequence>
<protein>
    <submittedName>
        <fullName evidence="4">Uncharacterized protein LOC116410449</fullName>
    </submittedName>
</protein>
<dbReference type="GeneID" id="116410449"/>
<dbReference type="Proteomes" id="UP000008143">
    <property type="component" value="Chromosome 4"/>
</dbReference>
<dbReference type="OrthoDB" id="9908879at2759"/>
<dbReference type="Xenbase" id="XB-GENE-29096175">
    <property type="gene designation" value="LOC116410449"/>
</dbReference>
<dbReference type="InterPro" id="IPR021623">
    <property type="entry name" value="LAP2alpha_C"/>
</dbReference>